<proteinExistence type="inferred from homology"/>
<accession>A0A4Y6UQZ1</accession>
<dbReference type="InterPro" id="IPR022770">
    <property type="entry name" value="IucA/IucC-like_C"/>
</dbReference>
<dbReference type="GO" id="GO:0016881">
    <property type="term" value="F:acid-amino acid ligase activity"/>
    <property type="evidence" value="ECO:0007669"/>
    <property type="project" value="UniProtKB-ARBA"/>
</dbReference>
<dbReference type="Pfam" id="PF04183">
    <property type="entry name" value="IucA_IucC"/>
    <property type="match status" value="1"/>
</dbReference>
<feature type="domain" description="Aerobactin siderophore biosynthesis IucA/IucC N-terminal" evidence="4">
    <location>
        <begin position="145"/>
        <end position="384"/>
    </location>
</feature>
<dbReference type="InterPro" id="IPR037455">
    <property type="entry name" value="LucA/IucC-like"/>
</dbReference>
<dbReference type="PANTHER" id="PTHR34384:SF5">
    <property type="entry name" value="L-2,3-DIAMINOPROPANOATE--CITRATE LIGASE"/>
    <property type="match status" value="1"/>
</dbReference>
<dbReference type="Gene3D" id="6.10.250.3370">
    <property type="match status" value="1"/>
</dbReference>
<gene>
    <name evidence="6" type="ORF">FFV09_03670</name>
</gene>
<evidence type="ECO:0000313" key="7">
    <source>
        <dbReference type="Proteomes" id="UP000316968"/>
    </source>
</evidence>
<sequence>MAQRETLTRILNAYLRETGQTDPFIDDPSLPGLSLAALLPATGQRIYGTLRHRSDAGHHEYGDRLYGIEIEARPVDDWQPLAFEQVIERLLSEIAAAAQLGPNALGPVSADLKRRQLEEAIGNSLHRMTAYLRHASPAGAPAALDFRRAEQSLLCGHPFHPTPKSLEGFSPSDSLAYSPEYGVDFALHGFAAAPELIAEDWLEAGGGDPDAAWVPAEMREAASRLLPPRGRPYRILPCHPWQARYLRSLDSVQRLLAAGDLVDLGPIGPRVVPTSSVRTVWNPTEQCFYKLSLHIRITNFIRENSEEQLLRTLDASRIAAAVQRENDSPRFGLLLETGYRTLSLPDTEAAERETLMSGFSMIVREAPDLSDSSRSVPYVLASLLEVLPGEAEPLLFRAVRENRRSTSGPGSPNTPDASGRDQPADQPAGRSGTESDRNHASGWSGWIGWFRDYADVSIVPILRLYARFGISLEAHVQNSMLRLENGRPSALLVRDLEGISVDRTLAQSHGWIGTLVRADSPVLYSGEEALHRLKYYFFVNHLSHVVQRLAYYSGQAEPLFWTVVRQTLATLAEDPSDARLRAVAHDLLTSPTLPAKANLLSRFHQRGETPLYVDIPNPILPKKR</sequence>
<evidence type="ECO:0000256" key="1">
    <source>
        <dbReference type="ARBA" id="ARBA00004924"/>
    </source>
</evidence>
<evidence type="ECO:0000259" key="4">
    <source>
        <dbReference type="Pfam" id="PF04183"/>
    </source>
</evidence>
<feature type="compositionally biased region" description="Polar residues" evidence="3">
    <location>
        <begin position="405"/>
        <end position="416"/>
    </location>
</feature>
<dbReference type="Gene3D" id="1.10.510.40">
    <property type="match status" value="1"/>
</dbReference>
<dbReference type="KEGG" id="saca:FFV09_03670"/>
<evidence type="ECO:0000313" key="6">
    <source>
        <dbReference type="EMBL" id="QDH20039.1"/>
    </source>
</evidence>
<comment type="similarity">
    <text evidence="2">Belongs to the IucA/IucC family.</text>
</comment>
<dbReference type="PANTHER" id="PTHR34384">
    <property type="entry name" value="L-2,3-DIAMINOPROPANOATE--CITRATE LIGASE"/>
    <property type="match status" value="1"/>
</dbReference>
<dbReference type="OrthoDB" id="2989563at2"/>
<comment type="pathway">
    <text evidence="1">Siderophore biosynthesis.</text>
</comment>
<evidence type="ECO:0008006" key="8">
    <source>
        <dbReference type="Google" id="ProtNLM"/>
    </source>
</evidence>
<evidence type="ECO:0000256" key="2">
    <source>
        <dbReference type="ARBA" id="ARBA00007832"/>
    </source>
</evidence>
<dbReference type="EMBL" id="CP041217">
    <property type="protein sequence ID" value="QDH20039.1"/>
    <property type="molecule type" value="Genomic_DNA"/>
</dbReference>
<evidence type="ECO:0000259" key="5">
    <source>
        <dbReference type="Pfam" id="PF06276"/>
    </source>
</evidence>
<dbReference type="AlphaFoldDB" id="A0A4Y6UQZ1"/>
<protein>
    <recommendedName>
        <fullName evidence="8">IucA/IucC family siderophore biosynthesis protein</fullName>
    </recommendedName>
</protein>
<organism evidence="6 7">
    <name type="scientific">Saccharibacillus brassicae</name>
    <dbReference type="NCBI Taxonomy" id="2583377"/>
    <lineage>
        <taxon>Bacteria</taxon>
        <taxon>Bacillati</taxon>
        <taxon>Bacillota</taxon>
        <taxon>Bacilli</taxon>
        <taxon>Bacillales</taxon>
        <taxon>Paenibacillaceae</taxon>
        <taxon>Saccharibacillus</taxon>
    </lineage>
</organism>
<dbReference type="GO" id="GO:0019290">
    <property type="term" value="P:siderophore biosynthetic process"/>
    <property type="evidence" value="ECO:0007669"/>
    <property type="project" value="InterPro"/>
</dbReference>
<reference evidence="6 7" key="1">
    <citation type="submission" date="2019-06" db="EMBL/GenBank/DDBJ databases">
        <title>Saccharibacillus brassicae sp. nov., an endophytic bacterium isolated from Chinese cabbage seeds (Brassica pekinensis).</title>
        <authorList>
            <person name="Jiang L."/>
            <person name="Lee J."/>
            <person name="Kim S.W."/>
        </authorList>
    </citation>
    <scope>NUCLEOTIDE SEQUENCE [LARGE SCALE GENOMIC DNA]</scope>
    <source>
        <strain evidence="7">KCTC 43072 / ATSA2</strain>
    </source>
</reference>
<name>A0A4Y6UQZ1_SACBS</name>
<evidence type="ECO:0000256" key="3">
    <source>
        <dbReference type="SAM" id="MobiDB-lite"/>
    </source>
</evidence>
<keyword evidence="7" id="KW-1185">Reference proteome</keyword>
<feature type="domain" description="Aerobactin siderophore biosynthesis IucA/IucC-like C-terminal" evidence="5">
    <location>
        <begin position="449"/>
        <end position="609"/>
    </location>
</feature>
<feature type="region of interest" description="Disordered" evidence="3">
    <location>
        <begin position="401"/>
        <end position="439"/>
    </location>
</feature>
<dbReference type="Proteomes" id="UP000316968">
    <property type="component" value="Chromosome"/>
</dbReference>
<dbReference type="RefSeq" id="WP_141446425.1">
    <property type="nucleotide sequence ID" value="NZ_CP041217.1"/>
</dbReference>
<dbReference type="InterPro" id="IPR007310">
    <property type="entry name" value="Aerobactin_biosyn_IucA/IucC_N"/>
</dbReference>
<dbReference type="Pfam" id="PF06276">
    <property type="entry name" value="FhuF"/>
    <property type="match status" value="1"/>
</dbReference>